<dbReference type="InterPro" id="IPR029024">
    <property type="entry name" value="TerB-like"/>
</dbReference>
<dbReference type="InterPro" id="IPR007791">
    <property type="entry name" value="DjlA_N"/>
</dbReference>
<evidence type="ECO:0000313" key="2">
    <source>
        <dbReference type="EMBL" id="RJF36676.1"/>
    </source>
</evidence>
<dbReference type="Pfam" id="PF05099">
    <property type="entry name" value="TerB"/>
    <property type="match status" value="1"/>
</dbReference>
<comment type="caution">
    <text evidence="2">The sequence shown here is derived from an EMBL/GenBank/DDBJ whole genome shotgun (WGS) entry which is preliminary data.</text>
</comment>
<dbReference type="Gene3D" id="1.10.3680.10">
    <property type="entry name" value="TerB-like"/>
    <property type="match status" value="1"/>
</dbReference>
<dbReference type="RefSeq" id="WP_119851705.1">
    <property type="nucleotide sequence ID" value="NZ_QYSE01000001.1"/>
</dbReference>
<reference evidence="2 3" key="1">
    <citation type="submission" date="2018-09" db="EMBL/GenBank/DDBJ databases">
        <title>Identification of marine bacteria producing industrial enzymes.</title>
        <authorList>
            <person name="Cheng T.H."/>
            <person name="Saidin J."/>
            <person name="Muhd D.D."/>
            <person name="Isa M.N.M."/>
            <person name="Bakar M.F.A."/>
            <person name="Ismail N."/>
        </authorList>
    </citation>
    <scope>NUCLEOTIDE SEQUENCE [LARGE SCALE GENOMIC DNA]</scope>
    <source>
        <strain evidence="2 3">MNAD 1.6</strain>
    </source>
</reference>
<dbReference type="SUPFAM" id="SSF158682">
    <property type="entry name" value="TerB-like"/>
    <property type="match status" value="1"/>
</dbReference>
<name>A0A3A3ELX3_9GAMM</name>
<dbReference type="CDD" id="cd07177">
    <property type="entry name" value="terB_like"/>
    <property type="match status" value="1"/>
</dbReference>
<feature type="domain" description="Co-chaperone DjlA N-terminal" evidence="1">
    <location>
        <begin position="62"/>
        <end position="163"/>
    </location>
</feature>
<sequence length="175" mass="19783">MHVVLGVLGIVVTILVLLNRLQEGGGDIGWLNPFSWYRRRKFRKHHDLNPAFKLDSPMDVAALYMVAVAKVDGEMSKEQKEKILSLFNSEFHLTMKEATDLLRSSTHLLGHTSDVYDKPHKVIERCLDKVTKEQAASICYLVDEVANVQGEPTAQQRKLVTEIKNACPREAAGKW</sequence>
<proteinExistence type="predicted"/>
<accession>A0A3A3ELX3</accession>
<dbReference type="Proteomes" id="UP000265938">
    <property type="component" value="Unassembled WGS sequence"/>
</dbReference>
<protein>
    <submittedName>
        <fullName evidence="2">TerB family tellurite resistance protein</fullName>
    </submittedName>
</protein>
<gene>
    <name evidence="2" type="ORF">D4741_00950</name>
</gene>
<evidence type="ECO:0000259" key="1">
    <source>
        <dbReference type="Pfam" id="PF05099"/>
    </source>
</evidence>
<evidence type="ECO:0000313" key="3">
    <source>
        <dbReference type="Proteomes" id="UP000265938"/>
    </source>
</evidence>
<dbReference type="EMBL" id="QYSE01000001">
    <property type="protein sequence ID" value="RJF36676.1"/>
    <property type="molecule type" value="Genomic_DNA"/>
</dbReference>
<organism evidence="2 3">
    <name type="scientific">Pseudoalteromonas gelatinilytica</name>
    <dbReference type="NCBI Taxonomy" id="1703256"/>
    <lineage>
        <taxon>Bacteria</taxon>
        <taxon>Pseudomonadati</taxon>
        <taxon>Pseudomonadota</taxon>
        <taxon>Gammaproteobacteria</taxon>
        <taxon>Alteromonadales</taxon>
        <taxon>Pseudoalteromonadaceae</taxon>
        <taxon>Pseudoalteromonas</taxon>
    </lineage>
</organism>
<dbReference type="AlphaFoldDB" id="A0A3A3ELX3"/>